<reference evidence="3 4" key="1">
    <citation type="submission" date="2017-08" db="EMBL/GenBank/DDBJ databases">
        <title>Comparative genomics of non-oral Prevotella species.</title>
        <authorList>
            <person name="Accetto T."/>
            <person name="Nograsek B."/>
            <person name="Avgustin G."/>
        </authorList>
    </citation>
    <scope>NUCLEOTIDE SEQUENCE [LARGE SCALE GENOMIC DNA]</scope>
    <source>
        <strain evidence="3 4">TC1-1</strain>
    </source>
</reference>
<dbReference type="PROSITE" id="PS51257">
    <property type="entry name" value="PROKAR_LIPOPROTEIN"/>
    <property type="match status" value="1"/>
</dbReference>
<dbReference type="EMBL" id="NPJF01000026">
    <property type="protein sequence ID" value="OYP55912.1"/>
    <property type="molecule type" value="Genomic_DNA"/>
</dbReference>
<sequence length="402" mass="43104">MKNILKSTILLLCGTFVMASCSDDRENNPVLLSPTTFTMNVPTYSTQTIDLATSSALDFTWSQPAYGYPAAAEYQVQFSPDNSWTVSTDEANADKSGTLKADYANVGLATSTCNASVEAVDIDKAIQQIKQYKEDEVPANLKVYARAYAVYAGDTIYSNAVSFNVAPYYVELQDAAPELWYLIGSCIGDGSWKADQVIPMYTIAGNEYDSKTGQGVISWTGYLTTDGFKLVKTPGAWDDQIGSSDGGVDLVKNNGGSSNICVPTNGIYTITIDTKALAGIAAEASCNNAIKIEAYTGTPKVFTSMAIPGSENNWNQVTGNVMSPLNSSVENHDWTTTVTYNADAASSDGCKFAANGTGDFYWCSSSFPYGTGTNGGSNIPFKAGTYKVYLNDITGQYMFIKQ</sequence>
<accession>A0ABX4EJ76</accession>
<proteinExistence type="predicted"/>
<keyword evidence="1" id="KW-0732">Signal</keyword>
<evidence type="ECO:0000256" key="1">
    <source>
        <dbReference type="SAM" id="SignalP"/>
    </source>
</evidence>
<name>A0ABX4EJ76_SEGBR</name>
<feature type="signal peptide" evidence="1">
    <location>
        <begin position="1"/>
        <end position="19"/>
    </location>
</feature>
<dbReference type="Pfam" id="PF14292">
    <property type="entry name" value="SusE"/>
    <property type="match status" value="1"/>
</dbReference>
<dbReference type="Proteomes" id="UP000216189">
    <property type="component" value="Unassembled WGS sequence"/>
</dbReference>
<feature type="domain" description="SusE outer membrane protein" evidence="2">
    <location>
        <begin position="27"/>
        <end position="85"/>
    </location>
</feature>
<organism evidence="3 4">
    <name type="scientific">Segatella bryantii</name>
    <name type="common">Prevotella bryantii</name>
    <dbReference type="NCBI Taxonomy" id="77095"/>
    <lineage>
        <taxon>Bacteria</taxon>
        <taxon>Pseudomonadati</taxon>
        <taxon>Bacteroidota</taxon>
        <taxon>Bacteroidia</taxon>
        <taxon>Bacteroidales</taxon>
        <taxon>Prevotellaceae</taxon>
        <taxon>Segatella</taxon>
    </lineage>
</organism>
<gene>
    <name evidence="3" type="ORF">CIK91_06185</name>
</gene>
<dbReference type="Gene3D" id="2.60.40.3620">
    <property type="match status" value="1"/>
</dbReference>
<evidence type="ECO:0000313" key="3">
    <source>
        <dbReference type="EMBL" id="OYP55912.1"/>
    </source>
</evidence>
<comment type="caution">
    <text evidence="3">The sequence shown here is derived from an EMBL/GenBank/DDBJ whole genome shotgun (WGS) entry which is preliminary data.</text>
</comment>
<keyword evidence="4" id="KW-1185">Reference proteome</keyword>
<evidence type="ECO:0000259" key="2">
    <source>
        <dbReference type="Pfam" id="PF14292"/>
    </source>
</evidence>
<protein>
    <submittedName>
        <fullName evidence="3">DUF5116 domain-containing protein</fullName>
    </submittedName>
</protein>
<dbReference type="InterPro" id="IPR025970">
    <property type="entry name" value="SusE"/>
</dbReference>
<dbReference type="RefSeq" id="WP_094448349.1">
    <property type="nucleotide sequence ID" value="NZ_CP091801.1"/>
</dbReference>
<evidence type="ECO:0000313" key="4">
    <source>
        <dbReference type="Proteomes" id="UP000216189"/>
    </source>
</evidence>
<feature type="chain" id="PRO_5047466154" evidence="1">
    <location>
        <begin position="20"/>
        <end position="402"/>
    </location>
</feature>